<comment type="caution">
    <text evidence="4">The sequence shown here is derived from an EMBL/GenBank/DDBJ whole genome shotgun (WGS) entry which is preliminary data.</text>
</comment>
<dbReference type="PANTHER" id="PTHR30032:SF4">
    <property type="entry name" value="AMIDASE ENHANCER"/>
    <property type="match status" value="1"/>
</dbReference>
<reference evidence="4 5" key="1">
    <citation type="submission" date="2019-11" db="EMBL/GenBank/DDBJ databases">
        <authorList>
            <person name="Li J."/>
        </authorList>
    </citation>
    <scope>NUCLEOTIDE SEQUENCE [LARGE SCALE GENOMIC DNA]</scope>
    <source>
        <strain evidence="4 5">J4</strain>
    </source>
</reference>
<keyword evidence="5" id="KW-1185">Reference proteome</keyword>
<dbReference type="PANTHER" id="PTHR30032">
    <property type="entry name" value="N-ACETYLMURAMOYL-L-ALANINE AMIDASE-RELATED"/>
    <property type="match status" value="1"/>
</dbReference>
<evidence type="ECO:0000256" key="2">
    <source>
        <dbReference type="SAM" id="Phobius"/>
    </source>
</evidence>
<dbReference type="OrthoDB" id="9794671at2"/>
<dbReference type="InterPro" id="IPR013486">
    <property type="entry name" value="SpoIID/LytB"/>
</dbReference>
<gene>
    <name evidence="4" type="primary">spoIID</name>
    <name evidence="4" type="ORF">GH754_07545</name>
</gene>
<feature type="domain" description="Sporulation stage II protein D amidase enhancer LytB N-terminal" evidence="3">
    <location>
        <begin position="74"/>
        <end position="173"/>
    </location>
</feature>
<keyword evidence="2" id="KW-0472">Membrane</keyword>
<name>A0A6G1X5G2_9BACI</name>
<keyword evidence="2" id="KW-1133">Transmembrane helix</keyword>
<dbReference type="GO" id="GO:0030435">
    <property type="term" value="P:sporulation resulting in formation of a cellular spore"/>
    <property type="evidence" value="ECO:0007669"/>
    <property type="project" value="InterPro"/>
</dbReference>
<organism evidence="4 5">
    <name type="scientific">Salinibacillus xinjiangensis</name>
    <dbReference type="NCBI Taxonomy" id="1229268"/>
    <lineage>
        <taxon>Bacteria</taxon>
        <taxon>Bacillati</taxon>
        <taxon>Bacillota</taxon>
        <taxon>Bacilli</taxon>
        <taxon>Bacillales</taxon>
        <taxon>Bacillaceae</taxon>
        <taxon>Salinibacillus</taxon>
    </lineage>
</organism>
<feature type="transmembrane region" description="Helical" evidence="2">
    <location>
        <begin position="7"/>
        <end position="30"/>
    </location>
</feature>
<dbReference type="NCBIfam" id="TIGR02669">
    <property type="entry name" value="SpoIID_LytB"/>
    <property type="match status" value="1"/>
</dbReference>
<protein>
    <submittedName>
        <fullName evidence="4">Stage II sporulation protein D</fullName>
    </submittedName>
</protein>
<proteinExistence type="predicted"/>
<evidence type="ECO:0000313" key="5">
    <source>
        <dbReference type="Proteomes" id="UP000480185"/>
    </source>
</evidence>
<dbReference type="GO" id="GO:0030288">
    <property type="term" value="C:outer membrane-bounded periplasmic space"/>
    <property type="evidence" value="ECO:0007669"/>
    <property type="project" value="TreeGrafter"/>
</dbReference>
<dbReference type="NCBIfam" id="TIGR02870">
    <property type="entry name" value="spore_II_D"/>
    <property type="match status" value="1"/>
</dbReference>
<evidence type="ECO:0000256" key="1">
    <source>
        <dbReference type="SAM" id="MobiDB-lite"/>
    </source>
</evidence>
<evidence type="ECO:0000313" key="4">
    <source>
        <dbReference type="EMBL" id="MRG86177.1"/>
    </source>
</evidence>
<dbReference type="InterPro" id="IPR014225">
    <property type="entry name" value="Spore_II_D_firmicutes"/>
</dbReference>
<dbReference type="Pfam" id="PF08486">
    <property type="entry name" value="SpoIID"/>
    <property type="match status" value="1"/>
</dbReference>
<dbReference type="EMBL" id="WJNH01000004">
    <property type="protein sequence ID" value="MRG86177.1"/>
    <property type="molecule type" value="Genomic_DNA"/>
</dbReference>
<dbReference type="Proteomes" id="UP000480185">
    <property type="component" value="Unassembled WGS sequence"/>
</dbReference>
<dbReference type="InterPro" id="IPR051922">
    <property type="entry name" value="Bact_Sporulation_Assoc"/>
</dbReference>
<feature type="region of interest" description="Disordered" evidence="1">
    <location>
        <begin position="40"/>
        <end position="59"/>
    </location>
</feature>
<dbReference type="AlphaFoldDB" id="A0A6G1X5G2"/>
<sequence length="345" mass="38677">MNVKKVSIIAVLVLVSIIVIIPTAIVTPYIGAGANVQDDNQAETSGEKQENLSAEPTAKEEDPYVVSVFRSQDKTVDDMPLEEYVVGVVASEMPAEFELEALKAQSLAARTYVVKYLLNGGGDEKNDPITDTVQHQVYKSEEELKRIWKEDYSWKIKKVKKAVAETKGKIITYEGKPITPSFFSTSNGYTENSEDYWQNPIPYLVSVESPWDRESPKFEDQKIVTIEKAEQALGINFNANPTIETLARTSSNRIETIKIAGKEFSGRKVREALDLRSSDFTVEQKSNHLVFRTKGYGHGVGMSQYGANGMAEEGKTYKEILKYYYKGTKITEIESDPERVTALKQ</sequence>
<evidence type="ECO:0000259" key="3">
    <source>
        <dbReference type="Pfam" id="PF08486"/>
    </source>
</evidence>
<accession>A0A6G1X5G2</accession>
<dbReference type="InterPro" id="IPR013693">
    <property type="entry name" value="SpoIID/LytB_N"/>
</dbReference>
<keyword evidence="2" id="KW-0812">Transmembrane</keyword>